<dbReference type="EnsemblMetazoa" id="AALFPA23_008620.R11676">
    <property type="protein sequence ID" value="AALFPA23_008620.P11676"/>
    <property type="gene ID" value="AALFPA23_008620"/>
</dbReference>
<feature type="domain" description="C2H2-type" evidence="1">
    <location>
        <begin position="59"/>
        <end position="80"/>
    </location>
</feature>
<dbReference type="SMART" id="SM00355">
    <property type="entry name" value="ZnF_C2H2"/>
    <property type="match status" value="2"/>
</dbReference>
<proteinExistence type="predicted"/>
<dbReference type="PROSITE" id="PS00028">
    <property type="entry name" value="ZINC_FINGER_C2H2_1"/>
    <property type="match status" value="1"/>
</dbReference>
<protein>
    <recommendedName>
        <fullName evidence="1">C2H2-type domain-containing protein</fullName>
    </recommendedName>
</protein>
<sequence length="802" mass="92997">MMEGLRKKIDDDIYRKLVDMHCHIDGCDQCFNDINEIKTHFINEHKISTSRKANIPFKCSQCKSLYWYFPDFKKHAINNHSMTNVAYEDADVLQHGNRIEEENDVRDVEAISAIKNPYFFEEPISLEKMTSDVEDLITGLRCDVSLPEKKVQVFIDTISSVLSWTQRYTMSVIKSYIETKQLSLEDDDTLELLNAVHIPNIVSTVRTHKSNVSNLEVKAGCTIPEPVEHVLGRTKTIHRVLLLPTRGKKFQNLVKQNQVSKKVRLQKDVYHYIPIIDTLRLIMTNPGAREMIESEARQFDDTIRTFKDGHQFTLHAFLNDHPCALRLSFHIDEGEYADALGSRKGKNKLTNVCIKIQNIDARINSSLDRVYIALMVKSSVLKKYGYRKVFQPLIEDLLKLESKEGVKLKTAAAHRVTDAILWDFDENDLIAIGITEKGPIKLILKYIADKKPQEENPSSSSTHEESEVTIRAILKKDVKFQKVIHRYLDYDLVPDHKGLLHMNRILTTHFFEHQICKEYKYPTWQQKQKLAKKILEEFPQLKSTRVNDDAPPESHFFWKNGGRKTGCHTGLIETRVGNMRKDVPEDKRAFRRTKQNEAVKPDELEELACSIAAISPTPQNARNICESMAQCFPLHEWLLKSNKENKPQEILRTFPHLLAYYGLLIQQAFDRLKPIRQQEKELDRFLRMGILLDKDNWNNVHDPHIKGLLRMFKNLTNRGIKRKAEEGSMQPDEEIASPLIRWIKLNGEGTDYDAIKNTRKQRSAATYCVRRRIVPTGELSSDFRQHDRPVRRFGFPSSGRIF</sequence>
<reference evidence="2" key="2">
    <citation type="submission" date="2025-05" db="UniProtKB">
        <authorList>
            <consortium name="EnsemblMetazoa"/>
        </authorList>
    </citation>
    <scope>IDENTIFICATION</scope>
    <source>
        <strain evidence="2">Foshan</strain>
    </source>
</reference>
<accession>A0ABM1YF73</accession>
<evidence type="ECO:0000259" key="1">
    <source>
        <dbReference type="PROSITE" id="PS00028"/>
    </source>
</evidence>
<organism evidence="2 3">
    <name type="scientific">Aedes albopictus</name>
    <name type="common">Asian tiger mosquito</name>
    <name type="synonym">Stegomyia albopicta</name>
    <dbReference type="NCBI Taxonomy" id="7160"/>
    <lineage>
        <taxon>Eukaryota</taxon>
        <taxon>Metazoa</taxon>
        <taxon>Ecdysozoa</taxon>
        <taxon>Arthropoda</taxon>
        <taxon>Hexapoda</taxon>
        <taxon>Insecta</taxon>
        <taxon>Pterygota</taxon>
        <taxon>Neoptera</taxon>
        <taxon>Endopterygota</taxon>
        <taxon>Diptera</taxon>
        <taxon>Nematocera</taxon>
        <taxon>Culicoidea</taxon>
        <taxon>Culicidae</taxon>
        <taxon>Culicinae</taxon>
        <taxon>Aedini</taxon>
        <taxon>Aedes</taxon>
        <taxon>Stegomyia</taxon>
    </lineage>
</organism>
<dbReference type="RefSeq" id="XP_062699762.1">
    <property type="nucleotide sequence ID" value="XM_062843778.1"/>
</dbReference>
<dbReference type="Proteomes" id="UP000069940">
    <property type="component" value="Unassembled WGS sequence"/>
</dbReference>
<evidence type="ECO:0000313" key="3">
    <source>
        <dbReference type="Proteomes" id="UP000069940"/>
    </source>
</evidence>
<keyword evidence="3" id="KW-1185">Reference proteome</keyword>
<name>A0ABM1YF73_AEDAL</name>
<dbReference type="InterPro" id="IPR013087">
    <property type="entry name" value="Znf_C2H2_type"/>
</dbReference>
<reference evidence="3" key="1">
    <citation type="journal article" date="2015" name="Proc. Natl. Acad. Sci. U.S.A.">
        <title>Genome sequence of the Asian Tiger mosquito, Aedes albopictus, reveals insights into its biology, genetics, and evolution.</title>
        <authorList>
            <person name="Chen X.G."/>
            <person name="Jiang X."/>
            <person name="Gu J."/>
            <person name="Xu M."/>
            <person name="Wu Y."/>
            <person name="Deng Y."/>
            <person name="Zhang C."/>
            <person name="Bonizzoni M."/>
            <person name="Dermauw W."/>
            <person name="Vontas J."/>
            <person name="Armbruster P."/>
            <person name="Huang X."/>
            <person name="Yang Y."/>
            <person name="Zhang H."/>
            <person name="He W."/>
            <person name="Peng H."/>
            <person name="Liu Y."/>
            <person name="Wu K."/>
            <person name="Chen J."/>
            <person name="Lirakis M."/>
            <person name="Topalis P."/>
            <person name="Van Leeuwen T."/>
            <person name="Hall A.B."/>
            <person name="Jiang X."/>
            <person name="Thorpe C."/>
            <person name="Mueller R.L."/>
            <person name="Sun C."/>
            <person name="Waterhouse R.M."/>
            <person name="Yan G."/>
            <person name="Tu Z.J."/>
            <person name="Fang X."/>
            <person name="James A.A."/>
        </authorList>
    </citation>
    <scope>NUCLEOTIDE SEQUENCE [LARGE SCALE GENOMIC DNA]</scope>
    <source>
        <strain evidence="3">Foshan</strain>
    </source>
</reference>
<dbReference type="GeneID" id="109423289"/>
<evidence type="ECO:0000313" key="2">
    <source>
        <dbReference type="EnsemblMetazoa" id="AALFPA23_008620.P11676"/>
    </source>
</evidence>